<dbReference type="RefSeq" id="XP_014145879.1">
    <property type="nucleotide sequence ID" value="XM_014290404.1"/>
</dbReference>
<feature type="region of interest" description="Disordered" evidence="1">
    <location>
        <begin position="34"/>
        <end position="73"/>
    </location>
</feature>
<keyword evidence="3" id="KW-1185">Reference proteome</keyword>
<name>A0A0L0F5I4_9EUKA</name>
<feature type="region of interest" description="Disordered" evidence="1">
    <location>
        <begin position="1"/>
        <end position="21"/>
    </location>
</feature>
<proteinExistence type="predicted"/>
<protein>
    <submittedName>
        <fullName evidence="2">Uncharacterized protein</fullName>
    </submittedName>
</protein>
<accession>A0A0L0F5I4</accession>
<gene>
    <name evidence="2" type="ORF">SARC_15475</name>
</gene>
<dbReference type="EMBL" id="KQ247766">
    <property type="protein sequence ID" value="KNC71977.1"/>
    <property type="molecule type" value="Genomic_DNA"/>
</dbReference>
<dbReference type="GeneID" id="25915979"/>
<feature type="non-terminal residue" evidence="2">
    <location>
        <position position="128"/>
    </location>
</feature>
<evidence type="ECO:0000313" key="2">
    <source>
        <dbReference type="EMBL" id="KNC71977.1"/>
    </source>
</evidence>
<feature type="compositionally biased region" description="Basic and acidic residues" evidence="1">
    <location>
        <begin position="51"/>
        <end position="71"/>
    </location>
</feature>
<sequence length="128" mass="13964">MDTLSAQAETHMNTHPQTQIDPQSGIAAHIHMHTEQKRAGDGEPLTPAMKSYKDSRTQEHAETHEHAHSAVDPRASLCQQLHTLSASITSMFAGTGTAMGTTYTVQSRTPLCAYDDALIHWSESLLAQ</sequence>
<evidence type="ECO:0000313" key="3">
    <source>
        <dbReference type="Proteomes" id="UP000054560"/>
    </source>
</evidence>
<reference evidence="2 3" key="1">
    <citation type="submission" date="2011-02" db="EMBL/GenBank/DDBJ databases">
        <title>The Genome Sequence of Sphaeroforma arctica JP610.</title>
        <authorList>
            <consortium name="The Broad Institute Genome Sequencing Platform"/>
            <person name="Russ C."/>
            <person name="Cuomo C."/>
            <person name="Young S.K."/>
            <person name="Zeng Q."/>
            <person name="Gargeya S."/>
            <person name="Alvarado L."/>
            <person name="Berlin A."/>
            <person name="Chapman S.B."/>
            <person name="Chen Z."/>
            <person name="Freedman E."/>
            <person name="Gellesch M."/>
            <person name="Goldberg J."/>
            <person name="Griggs A."/>
            <person name="Gujja S."/>
            <person name="Heilman E."/>
            <person name="Heiman D."/>
            <person name="Howarth C."/>
            <person name="Mehta T."/>
            <person name="Neiman D."/>
            <person name="Pearson M."/>
            <person name="Roberts A."/>
            <person name="Saif S."/>
            <person name="Shea T."/>
            <person name="Shenoy N."/>
            <person name="Sisk P."/>
            <person name="Stolte C."/>
            <person name="Sykes S."/>
            <person name="White J."/>
            <person name="Yandava C."/>
            <person name="Burger G."/>
            <person name="Gray M.W."/>
            <person name="Holland P.W.H."/>
            <person name="King N."/>
            <person name="Lang F.B.F."/>
            <person name="Roger A.J."/>
            <person name="Ruiz-Trillo I."/>
            <person name="Haas B."/>
            <person name="Nusbaum C."/>
            <person name="Birren B."/>
        </authorList>
    </citation>
    <scope>NUCLEOTIDE SEQUENCE [LARGE SCALE GENOMIC DNA]</scope>
    <source>
        <strain evidence="2 3">JP610</strain>
    </source>
</reference>
<dbReference type="Proteomes" id="UP000054560">
    <property type="component" value="Unassembled WGS sequence"/>
</dbReference>
<organism evidence="2 3">
    <name type="scientific">Sphaeroforma arctica JP610</name>
    <dbReference type="NCBI Taxonomy" id="667725"/>
    <lineage>
        <taxon>Eukaryota</taxon>
        <taxon>Ichthyosporea</taxon>
        <taxon>Ichthyophonida</taxon>
        <taxon>Sphaeroforma</taxon>
    </lineage>
</organism>
<evidence type="ECO:0000256" key="1">
    <source>
        <dbReference type="SAM" id="MobiDB-lite"/>
    </source>
</evidence>
<dbReference type="AlphaFoldDB" id="A0A0L0F5I4"/>